<reference evidence="1" key="1">
    <citation type="submission" date="2019-10" db="EMBL/GenBank/DDBJ databases">
        <title>Draft genome sequece of Microseira wollei NIES-4236.</title>
        <authorList>
            <person name="Yamaguchi H."/>
            <person name="Suzuki S."/>
            <person name="Kawachi M."/>
        </authorList>
    </citation>
    <scope>NUCLEOTIDE SEQUENCE</scope>
    <source>
        <strain evidence="1">NIES-4236</strain>
    </source>
</reference>
<dbReference type="RefSeq" id="WP_307731326.1">
    <property type="nucleotide sequence ID" value="NZ_BLAY01000026.1"/>
</dbReference>
<gene>
    <name evidence="1" type="ORF">MiSe_20680</name>
</gene>
<accession>A0AAV3XB31</accession>
<evidence type="ECO:0000313" key="2">
    <source>
        <dbReference type="Proteomes" id="UP001050975"/>
    </source>
</evidence>
<comment type="caution">
    <text evidence="1">The sequence shown here is derived from an EMBL/GenBank/DDBJ whole genome shotgun (WGS) entry which is preliminary data.</text>
</comment>
<organism evidence="1 2">
    <name type="scientific">Microseira wollei NIES-4236</name>
    <dbReference type="NCBI Taxonomy" id="2530354"/>
    <lineage>
        <taxon>Bacteria</taxon>
        <taxon>Bacillati</taxon>
        <taxon>Cyanobacteriota</taxon>
        <taxon>Cyanophyceae</taxon>
        <taxon>Oscillatoriophycideae</taxon>
        <taxon>Aerosakkonematales</taxon>
        <taxon>Aerosakkonemataceae</taxon>
        <taxon>Microseira</taxon>
    </lineage>
</organism>
<proteinExistence type="predicted"/>
<protein>
    <submittedName>
        <fullName evidence="1">Uncharacterized protein</fullName>
    </submittedName>
</protein>
<dbReference type="EMBL" id="BLAY01000026">
    <property type="protein sequence ID" value="GET37315.1"/>
    <property type="molecule type" value="Genomic_DNA"/>
</dbReference>
<keyword evidence="2" id="KW-1185">Reference proteome</keyword>
<sequence>MNIQSKGMRSLRDRINPKTFVITLRQIAKHLKVSQERILYWEKWHNVLWVHIKGLGGYFVSYRKLEQWIAACQTSIGSCRNLDALNNLRHLILQEAKRYTQEALSRLEALWQKRYADLCSRQQLLSNLEMSKASD</sequence>
<dbReference type="AlphaFoldDB" id="A0AAV3XB31"/>
<name>A0AAV3XB31_9CYAN</name>
<dbReference type="Proteomes" id="UP001050975">
    <property type="component" value="Unassembled WGS sequence"/>
</dbReference>
<evidence type="ECO:0000313" key="1">
    <source>
        <dbReference type="EMBL" id="GET37315.1"/>
    </source>
</evidence>